<evidence type="ECO:0000256" key="1">
    <source>
        <dbReference type="ARBA" id="ARBA00022741"/>
    </source>
</evidence>
<dbReference type="AlphaFoldDB" id="A0A3M8CPR2"/>
<dbReference type="SUPFAM" id="SSF52540">
    <property type="entry name" value="P-loop containing nucleoside triphosphate hydrolases"/>
    <property type="match status" value="1"/>
</dbReference>
<sequence>MIPMVHSALRHFFEELPDFPFPYVCLYTEELSLAAWKVRHDLLQQDIKERLEEIEQAISGRDSAAAPCMYAEQMELDGERFWLVIHTGGEASIDFRHWHLVSVLISTQWKEKKLAAEMMLHNHYQKQIVETISEGFMAINRSGEIVYVNKQGADILGIALGDTIGKHLCDIVDFQPEVLSVLETGKGWVNKEFFITMPKKGKLHLMKSAIPVFDELGKIIGVIDTFREIKAIRNLVTSMVGAKAFFTFDDIITHSANVQELIRQSRWAAREDTNILIEGESGTGKELFAHAIHNDSRRANGPFVVIDCSSIPRELVESELFGYVDGAFTGARKGGRPGKFELANGGTVFLDEIGEMPLEIQAKLLRVLQSRYVVRVGGYEPIPIDVRIIAATNRNLEEEVAKRNFRLDLYYRLNVVNLKIPPLRERVEDILMLANHFMRKFETSKPAPAALALSPAVQDGLQRYWWPGNIRELENMIARACVFAKGDTLGPDLFPDNLFAREAPVPTRLHEPVHSLDETEKNQIRSVLLEADGNKSTAAKMLGISRSTLYQKMKRYGLTV</sequence>
<evidence type="ECO:0000256" key="3">
    <source>
        <dbReference type="ARBA" id="ARBA00023015"/>
    </source>
</evidence>
<dbReference type="Pfam" id="PF02954">
    <property type="entry name" value="HTH_8"/>
    <property type="match status" value="1"/>
</dbReference>
<keyword evidence="2" id="KW-0067">ATP-binding</keyword>
<dbReference type="SMART" id="SM00091">
    <property type="entry name" value="PAS"/>
    <property type="match status" value="1"/>
</dbReference>
<dbReference type="InterPro" id="IPR013767">
    <property type="entry name" value="PAS_fold"/>
</dbReference>
<dbReference type="Proteomes" id="UP000281915">
    <property type="component" value="Unassembled WGS sequence"/>
</dbReference>
<keyword evidence="3" id="KW-0805">Transcription regulation</keyword>
<dbReference type="PROSITE" id="PS50112">
    <property type="entry name" value="PAS"/>
    <property type="match status" value="1"/>
</dbReference>
<dbReference type="InterPro" id="IPR058031">
    <property type="entry name" value="AAA_lid_NorR"/>
</dbReference>
<dbReference type="FunFam" id="3.40.50.300:FF:000006">
    <property type="entry name" value="DNA-binding transcriptional regulator NtrC"/>
    <property type="match status" value="1"/>
</dbReference>
<dbReference type="Pfam" id="PF00989">
    <property type="entry name" value="PAS"/>
    <property type="match status" value="1"/>
</dbReference>
<evidence type="ECO:0000256" key="4">
    <source>
        <dbReference type="ARBA" id="ARBA00023125"/>
    </source>
</evidence>
<protein>
    <submittedName>
        <fullName evidence="8">PAS domain-containing protein</fullName>
    </submittedName>
</protein>
<dbReference type="InterPro" id="IPR027417">
    <property type="entry name" value="P-loop_NTPase"/>
</dbReference>
<dbReference type="PROSITE" id="PS50045">
    <property type="entry name" value="SIGMA54_INTERACT_4"/>
    <property type="match status" value="1"/>
</dbReference>
<dbReference type="InterPro" id="IPR035965">
    <property type="entry name" value="PAS-like_dom_sf"/>
</dbReference>
<dbReference type="Gene3D" id="1.10.8.60">
    <property type="match status" value="1"/>
</dbReference>
<dbReference type="Pfam" id="PF00158">
    <property type="entry name" value="Sigma54_activat"/>
    <property type="match status" value="1"/>
</dbReference>
<dbReference type="PROSITE" id="PS00676">
    <property type="entry name" value="SIGMA54_INTERACT_2"/>
    <property type="match status" value="1"/>
</dbReference>
<feature type="domain" description="PAS" evidence="7">
    <location>
        <begin position="121"/>
        <end position="174"/>
    </location>
</feature>
<feature type="domain" description="Sigma-54 factor interaction" evidence="6">
    <location>
        <begin position="251"/>
        <end position="482"/>
    </location>
</feature>
<keyword evidence="1" id="KW-0547">Nucleotide-binding</keyword>
<dbReference type="CDD" id="cd00009">
    <property type="entry name" value="AAA"/>
    <property type="match status" value="1"/>
</dbReference>
<evidence type="ECO:0000256" key="5">
    <source>
        <dbReference type="ARBA" id="ARBA00023163"/>
    </source>
</evidence>
<dbReference type="SUPFAM" id="SSF46689">
    <property type="entry name" value="Homeodomain-like"/>
    <property type="match status" value="1"/>
</dbReference>
<dbReference type="InterPro" id="IPR009057">
    <property type="entry name" value="Homeodomain-like_sf"/>
</dbReference>
<dbReference type="GO" id="GO:0006355">
    <property type="term" value="P:regulation of DNA-templated transcription"/>
    <property type="evidence" value="ECO:0007669"/>
    <property type="project" value="InterPro"/>
</dbReference>
<accession>A0A3M8CPR2</accession>
<dbReference type="SMART" id="SM00382">
    <property type="entry name" value="AAA"/>
    <property type="match status" value="1"/>
</dbReference>
<name>A0A3M8CPR2_9BACL</name>
<dbReference type="Gene3D" id="1.10.10.60">
    <property type="entry name" value="Homeodomain-like"/>
    <property type="match status" value="1"/>
</dbReference>
<dbReference type="EMBL" id="RHHT01000030">
    <property type="protein sequence ID" value="RNB77539.1"/>
    <property type="molecule type" value="Genomic_DNA"/>
</dbReference>
<organism evidence="8 9">
    <name type="scientific">Brevibacillus panacihumi</name>
    <dbReference type="NCBI Taxonomy" id="497735"/>
    <lineage>
        <taxon>Bacteria</taxon>
        <taxon>Bacillati</taxon>
        <taxon>Bacillota</taxon>
        <taxon>Bacilli</taxon>
        <taxon>Bacillales</taxon>
        <taxon>Paenibacillaceae</taxon>
        <taxon>Brevibacillus</taxon>
    </lineage>
</organism>
<dbReference type="Gene3D" id="3.30.450.20">
    <property type="entry name" value="PAS domain"/>
    <property type="match status" value="1"/>
</dbReference>
<evidence type="ECO:0000259" key="6">
    <source>
        <dbReference type="PROSITE" id="PS50045"/>
    </source>
</evidence>
<dbReference type="Pfam" id="PF25601">
    <property type="entry name" value="AAA_lid_14"/>
    <property type="match status" value="1"/>
</dbReference>
<dbReference type="Gene3D" id="3.40.50.300">
    <property type="entry name" value="P-loop containing nucleotide triphosphate hydrolases"/>
    <property type="match status" value="1"/>
</dbReference>
<dbReference type="InterPro" id="IPR000014">
    <property type="entry name" value="PAS"/>
</dbReference>
<dbReference type="CDD" id="cd00130">
    <property type="entry name" value="PAS"/>
    <property type="match status" value="1"/>
</dbReference>
<dbReference type="InterPro" id="IPR003593">
    <property type="entry name" value="AAA+_ATPase"/>
</dbReference>
<dbReference type="InterPro" id="IPR025662">
    <property type="entry name" value="Sigma_54_int_dom_ATP-bd_1"/>
</dbReference>
<dbReference type="InterPro" id="IPR002197">
    <property type="entry name" value="HTH_Fis"/>
</dbReference>
<comment type="caution">
    <text evidence="8">The sequence shown here is derived from an EMBL/GenBank/DDBJ whole genome shotgun (WGS) entry which is preliminary data.</text>
</comment>
<dbReference type="GO" id="GO:0043565">
    <property type="term" value="F:sequence-specific DNA binding"/>
    <property type="evidence" value="ECO:0007669"/>
    <property type="project" value="InterPro"/>
</dbReference>
<keyword evidence="4" id="KW-0238">DNA-binding</keyword>
<reference evidence="8 9" key="1">
    <citation type="submission" date="2018-10" db="EMBL/GenBank/DDBJ databases">
        <title>Phylogenomics of Brevibacillus.</title>
        <authorList>
            <person name="Dunlap C."/>
        </authorList>
    </citation>
    <scope>NUCLEOTIDE SEQUENCE [LARGE SCALE GENOMIC DNA]</scope>
    <source>
        <strain evidence="8 9">JCM 15085</strain>
    </source>
</reference>
<dbReference type="PROSITE" id="PS00675">
    <property type="entry name" value="SIGMA54_INTERACT_1"/>
    <property type="match status" value="1"/>
</dbReference>
<dbReference type="PANTHER" id="PTHR32071:SF57">
    <property type="entry name" value="C4-DICARBOXYLATE TRANSPORT TRANSCRIPTIONAL REGULATORY PROTEIN DCTD"/>
    <property type="match status" value="1"/>
</dbReference>
<keyword evidence="5" id="KW-0804">Transcription</keyword>
<evidence type="ECO:0000256" key="2">
    <source>
        <dbReference type="ARBA" id="ARBA00022840"/>
    </source>
</evidence>
<dbReference type="PANTHER" id="PTHR32071">
    <property type="entry name" value="TRANSCRIPTIONAL REGULATORY PROTEIN"/>
    <property type="match status" value="1"/>
</dbReference>
<dbReference type="SUPFAM" id="SSF55785">
    <property type="entry name" value="PYP-like sensor domain (PAS domain)"/>
    <property type="match status" value="1"/>
</dbReference>
<dbReference type="PRINTS" id="PR01590">
    <property type="entry name" value="HTHFIS"/>
</dbReference>
<dbReference type="PROSITE" id="PS00688">
    <property type="entry name" value="SIGMA54_INTERACT_3"/>
    <property type="match status" value="1"/>
</dbReference>
<dbReference type="InterPro" id="IPR002078">
    <property type="entry name" value="Sigma_54_int"/>
</dbReference>
<evidence type="ECO:0000313" key="9">
    <source>
        <dbReference type="Proteomes" id="UP000281915"/>
    </source>
</evidence>
<evidence type="ECO:0000313" key="8">
    <source>
        <dbReference type="EMBL" id="RNB77539.1"/>
    </source>
</evidence>
<dbReference type="InterPro" id="IPR025944">
    <property type="entry name" value="Sigma_54_int_dom_CS"/>
</dbReference>
<dbReference type="InterPro" id="IPR025943">
    <property type="entry name" value="Sigma_54_int_dom_ATP-bd_2"/>
</dbReference>
<proteinExistence type="predicted"/>
<dbReference type="GO" id="GO:0005524">
    <property type="term" value="F:ATP binding"/>
    <property type="evidence" value="ECO:0007669"/>
    <property type="project" value="UniProtKB-KW"/>
</dbReference>
<evidence type="ECO:0000259" key="7">
    <source>
        <dbReference type="PROSITE" id="PS50112"/>
    </source>
</evidence>
<dbReference type="NCBIfam" id="TIGR00229">
    <property type="entry name" value="sensory_box"/>
    <property type="match status" value="1"/>
</dbReference>
<gene>
    <name evidence="8" type="ORF">EDM58_14860</name>
</gene>